<evidence type="ECO:0000313" key="1">
    <source>
        <dbReference type="EMBL" id="CAK77108.1"/>
    </source>
</evidence>
<dbReference type="AlphaFoldDB" id="A0D241"/>
<protein>
    <submittedName>
        <fullName evidence="1">Uncharacterized protein</fullName>
    </submittedName>
</protein>
<sequence length="89" mass="10475">MQKYISIISKTQKEDDDLQNSINEAQQIVQIIVIFQSIEKSPQRNEEGEQYDMLQTSKFWISQGNSIKRLFGLQQQNQCYTKQTLPSKF</sequence>
<accession>A0D241</accession>
<dbReference type="Proteomes" id="UP000000600">
    <property type="component" value="Unassembled WGS sequence"/>
</dbReference>
<dbReference type="GeneID" id="5030289"/>
<dbReference type="InParanoid" id="A0D241"/>
<dbReference type="KEGG" id="ptm:GSPATT00012614001"/>
<name>A0D241_PARTE</name>
<proteinExistence type="predicted"/>
<organism evidence="1 2">
    <name type="scientific">Paramecium tetraurelia</name>
    <dbReference type="NCBI Taxonomy" id="5888"/>
    <lineage>
        <taxon>Eukaryota</taxon>
        <taxon>Sar</taxon>
        <taxon>Alveolata</taxon>
        <taxon>Ciliophora</taxon>
        <taxon>Intramacronucleata</taxon>
        <taxon>Oligohymenophorea</taxon>
        <taxon>Peniculida</taxon>
        <taxon>Parameciidae</taxon>
        <taxon>Paramecium</taxon>
    </lineage>
</organism>
<gene>
    <name evidence="1" type="ORF">GSPATT00012614001</name>
</gene>
<dbReference type="HOGENOM" id="CLU_2459555_0_0_1"/>
<dbReference type="RefSeq" id="XP_001444505.1">
    <property type="nucleotide sequence ID" value="XM_001444468.1"/>
</dbReference>
<dbReference type="EMBL" id="CT868263">
    <property type="protein sequence ID" value="CAK77108.1"/>
    <property type="molecule type" value="Genomic_DNA"/>
</dbReference>
<reference evidence="1 2" key="1">
    <citation type="journal article" date="2006" name="Nature">
        <title>Global trends of whole-genome duplications revealed by the ciliate Paramecium tetraurelia.</title>
        <authorList>
            <consortium name="Genoscope"/>
            <person name="Aury J.-M."/>
            <person name="Jaillon O."/>
            <person name="Duret L."/>
            <person name="Noel B."/>
            <person name="Jubin C."/>
            <person name="Porcel B.M."/>
            <person name="Segurens B."/>
            <person name="Daubin V."/>
            <person name="Anthouard V."/>
            <person name="Aiach N."/>
            <person name="Arnaiz O."/>
            <person name="Billaut A."/>
            <person name="Beisson J."/>
            <person name="Blanc I."/>
            <person name="Bouhouche K."/>
            <person name="Camara F."/>
            <person name="Duharcourt S."/>
            <person name="Guigo R."/>
            <person name="Gogendeau D."/>
            <person name="Katinka M."/>
            <person name="Keller A.-M."/>
            <person name="Kissmehl R."/>
            <person name="Klotz C."/>
            <person name="Koll F."/>
            <person name="Le Moue A."/>
            <person name="Lepere C."/>
            <person name="Malinsky S."/>
            <person name="Nowacki M."/>
            <person name="Nowak J.K."/>
            <person name="Plattner H."/>
            <person name="Poulain J."/>
            <person name="Ruiz F."/>
            <person name="Serrano V."/>
            <person name="Zagulski M."/>
            <person name="Dessen P."/>
            <person name="Betermier M."/>
            <person name="Weissenbach J."/>
            <person name="Scarpelli C."/>
            <person name="Schachter V."/>
            <person name="Sperling L."/>
            <person name="Meyer E."/>
            <person name="Cohen J."/>
            <person name="Wincker P."/>
        </authorList>
    </citation>
    <scope>NUCLEOTIDE SEQUENCE [LARGE SCALE GENOMIC DNA]</scope>
    <source>
        <strain evidence="1 2">Stock d4-2</strain>
    </source>
</reference>
<keyword evidence="2" id="KW-1185">Reference proteome</keyword>
<evidence type="ECO:0000313" key="2">
    <source>
        <dbReference type="Proteomes" id="UP000000600"/>
    </source>
</evidence>